<dbReference type="Proteomes" id="UP000319523">
    <property type="component" value="Unassembled WGS sequence"/>
</dbReference>
<evidence type="ECO:0000259" key="1">
    <source>
        <dbReference type="Pfam" id="PF15655"/>
    </source>
</evidence>
<keyword evidence="3" id="KW-1185">Reference proteome</keyword>
<dbReference type="RefSeq" id="WP_141178086.1">
    <property type="nucleotide sequence ID" value="NZ_VHQI01000030.1"/>
</dbReference>
<name>A0A506UWI6_9GAMM</name>
<reference evidence="2 3" key="1">
    <citation type="submission" date="2019-06" db="EMBL/GenBank/DDBJ databases">
        <authorList>
            <person name="Yang Y."/>
        </authorList>
    </citation>
    <scope>NUCLEOTIDE SEQUENCE [LARGE SCALE GENOMIC DNA]</scope>
    <source>
        <strain evidence="2 3">BIT-26</strain>
    </source>
</reference>
<comment type="caution">
    <text evidence="2">The sequence shown here is derived from an EMBL/GenBank/DDBJ whole genome shotgun (WGS) entry which is preliminary data.</text>
</comment>
<protein>
    <recommendedName>
        <fullName evidence="1">NTF2 fold immunity protein domain-containing protein</fullName>
    </recommendedName>
</protein>
<proteinExistence type="predicted"/>
<organism evidence="2 3">
    <name type="scientific">Mixta tenebrionis</name>
    <dbReference type="NCBI Taxonomy" id="2562439"/>
    <lineage>
        <taxon>Bacteria</taxon>
        <taxon>Pseudomonadati</taxon>
        <taxon>Pseudomonadota</taxon>
        <taxon>Gammaproteobacteria</taxon>
        <taxon>Enterobacterales</taxon>
        <taxon>Erwiniaceae</taxon>
        <taxon>Mixta</taxon>
    </lineage>
</organism>
<sequence length="95" mass="11408">MDTIYAKYLTHNERKLGRQVSLSTRFPSTFCPSDEIIGCELSADNKKISIEVQQKFKTGVERKFRYKLILKNNEWRVDRREIFDSYDNKWIKDNL</sequence>
<dbReference type="OrthoDB" id="9019065at2"/>
<feature type="domain" description="NTF2 fold immunity protein" evidence="1">
    <location>
        <begin position="1"/>
        <end position="94"/>
    </location>
</feature>
<dbReference type="AlphaFoldDB" id="A0A506UWI6"/>
<dbReference type="EMBL" id="VHQI01000030">
    <property type="protein sequence ID" value="TPW37696.1"/>
    <property type="molecule type" value="Genomic_DNA"/>
</dbReference>
<evidence type="ECO:0000313" key="2">
    <source>
        <dbReference type="EMBL" id="TPW37696.1"/>
    </source>
</evidence>
<gene>
    <name evidence="2" type="ORF">FKM52_21265</name>
</gene>
<evidence type="ECO:0000313" key="3">
    <source>
        <dbReference type="Proteomes" id="UP000319523"/>
    </source>
</evidence>
<accession>A0A506UWI6</accession>
<dbReference type="Pfam" id="PF15655">
    <property type="entry name" value="Imm-NTF2"/>
    <property type="match status" value="1"/>
</dbReference>
<dbReference type="InterPro" id="IPR028049">
    <property type="entry name" value="Imm-NTF2"/>
</dbReference>